<dbReference type="KEGG" id="sfz:SFLOR_v1c07570"/>
<accession>A0A2K8SEM0</accession>
<dbReference type="OrthoDB" id="389729at2"/>
<name>A0A2K8SEM0_9MOLU</name>
<keyword evidence="2" id="KW-1185">Reference proteome</keyword>
<evidence type="ECO:0000313" key="2">
    <source>
        <dbReference type="Proteomes" id="UP000231823"/>
    </source>
</evidence>
<evidence type="ECO:0000313" key="1">
    <source>
        <dbReference type="EMBL" id="AUB31805.1"/>
    </source>
</evidence>
<dbReference type="EMBL" id="CP025057">
    <property type="protein sequence ID" value="AUB31805.1"/>
    <property type="molecule type" value="Genomic_DNA"/>
</dbReference>
<dbReference type="RefSeq" id="WP_157806951.1">
    <property type="nucleotide sequence ID" value="NZ_CP025057.1"/>
</dbReference>
<sequence>MYIYQRMEIKVTKNIISDIKILDAFEDPYLLVEKIDETYVMLDEIEFDKLTERFGVKIKAAGPIFYKKLDKENECLILMSKNKIIKS</sequence>
<reference evidence="1 2" key="1">
    <citation type="submission" date="2017-12" db="EMBL/GenBank/DDBJ databases">
        <title>Complete genome sequence of Spiroplasma floricola 23-6 (ATCC 29989).</title>
        <authorList>
            <person name="Tsai Y.-M."/>
            <person name="Wu P.-S."/>
            <person name="Lo W.-S."/>
            <person name="Kuo C.-H."/>
        </authorList>
    </citation>
    <scope>NUCLEOTIDE SEQUENCE [LARGE SCALE GENOMIC DNA]</scope>
    <source>
        <strain evidence="1 2">23-6</strain>
    </source>
</reference>
<dbReference type="Proteomes" id="UP000231823">
    <property type="component" value="Chromosome"/>
</dbReference>
<proteinExistence type="predicted"/>
<protein>
    <submittedName>
        <fullName evidence="1">Uncharacterized protein</fullName>
    </submittedName>
</protein>
<gene>
    <name evidence="1" type="ORF">SFLOR_v1c07570</name>
</gene>
<dbReference type="AlphaFoldDB" id="A0A2K8SEM0"/>
<organism evidence="1 2">
    <name type="scientific">Spiroplasma floricola 23-6</name>
    <dbReference type="NCBI Taxonomy" id="1336749"/>
    <lineage>
        <taxon>Bacteria</taxon>
        <taxon>Bacillati</taxon>
        <taxon>Mycoplasmatota</taxon>
        <taxon>Mollicutes</taxon>
        <taxon>Entomoplasmatales</taxon>
        <taxon>Spiroplasmataceae</taxon>
        <taxon>Spiroplasma</taxon>
    </lineage>
</organism>